<proteinExistence type="predicted"/>
<dbReference type="EMBL" id="VGJX01000354">
    <property type="protein sequence ID" value="MBM3274857.1"/>
    <property type="molecule type" value="Genomic_DNA"/>
</dbReference>
<protein>
    <submittedName>
        <fullName evidence="1">Uncharacterized protein</fullName>
    </submittedName>
</protein>
<evidence type="ECO:0000313" key="2">
    <source>
        <dbReference type="Proteomes" id="UP000703893"/>
    </source>
</evidence>
<reference evidence="1 2" key="1">
    <citation type="submission" date="2019-03" db="EMBL/GenBank/DDBJ databases">
        <title>Lake Tanganyika Metagenome-Assembled Genomes (MAGs).</title>
        <authorList>
            <person name="Tran P."/>
        </authorList>
    </citation>
    <scope>NUCLEOTIDE SEQUENCE [LARGE SCALE GENOMIC DNA]</scope>
    <source>
        <strain evidence="1">K_DeepCast_65m_m2_236</strain>
    </source>
</reference>
<evidence type="ECO:0000313" key="1">
    <source>
        <dbReference type="EMBL" id="MBM3274857.1"/>
    </source>
</evidence>
<dbReference type="AlphaFoldDB" id="A0A937X5U3"/>
<comment type="caution">
    <text evidence="1">The sequence shown here is derived from an EMBL/GenBank/DDBJ whole genome shotgun (WGS) entry which is preliminary data.</text>
</comment>
<accession>A0A937X5U3</accession>
<name>A0A937X5U3_9BACT</name>
<gene>
    <name evidence="1" type="ORF">FJZ00_06875</name>
</gene>
<dbReference type="Proteomes" id="UP000703893">
    <property type="component" value="Unassembled WGS sequence"/>
</dbReference>
<organism evidence="1 2">
    <name type="scientific">Candidatus Tanganyikabacteria bacterium</name>
    <dbReference type="NCBI Taxonomy" id="2961651"/>
    <lineage>
        <taxon>Bacteria</taxon>
        <taxon>Bacillati</taxon>
        <taxon>Candidatus Sericytochromatia</taxon>
        <taxon>Candidatus Tanganyikabacteria</taxon>
    </lineage>
</organism>
<sequence>MTTERSGFSLVLVGEKLFALGGLGSSQGPFMAEWADVASDGTLSAFQFTGATASNCCNFQQGVALRPGNYLYTIYESRVDRADLN</sequence>